<organism evidence="2 3">
    <name type="scientific">Aspergillus keveii</name>
    <dbReference type="NCBI Taxonomy" id="714993"/>
    <lineage>
        <taxon>Eukaryota</taxon>
        <taxon>Fungi</taxon>
        <taxon>Dikarya</taxon>
        <taxon>Ascomycota</taxon>
        <taxon>Pezizomycotina</taxon>
        <taxon>Eurotiomycetes</taxon>
        <taxon>Eurotiomycetidae</taxon>
        <taxon>Eurotiales</taxon>
        <taxon>Aspergillaceae</taxon>
        <taxon>Aspergillus</taxon>
        <taxon>Aspergillus subgen. Nidulantes</taxon>
    </lineage>
</organism>
<dbReference type="SUPFAM" id="SSF48452">
    <property type="entry name" value="TPR-like"/>
    <property type="match status" value="1"/>
</dbReference>
<evidence type="ECO:0000313" key="3">
    <source>
        <dbReference type="Proteomes" id="UP001610563"/>
    </source>
</evidence>
<evidence type="ECO:0000313" key="2">
    <source>
        <dbReference type="EMBL" id="KAL2794552.1"/>
    </source>
</evidence>
<feature type="region of interest" description="Disordered" evidence="1">
    <location>
        <begin position="842"/>
        <end position="870"/>
    </location>
</feature>
<comment type="caution">
    <text evidence="2">The sequence shown here is derived from an EMBL/GenBank/DDBJ whole genome shotgun (WGS) entry which is preliminary data.</text>
</comment>
<gene>
    <name evidence="2" type="ORF">BJX66DRAFT_303401</name>
</gene>
<feature type="compositionally biased region" description="Acidic residues" evidence="1">
    <location>
        <begin position="856"/>
        <end position="870"/>
    </location>
</feature>
<dbReference type="EMBL" id="JBFTWV010000043">
    <property type="protein sequence ID" value="KAL2794552.1"/>
    <property type="molecule type" value="Genomic_DNA"/>
</dbReference>
<protein>
    <submittedName>
        <fullName evidence="2">Uncharacterized protein</fullName>
    </submittedName>
</protein>
<keyword evidence="3" id="KW-1185">Reference proteome</keyword>
<dbReference type="Gene3D" id="1.25.40.10">
    <property type="entry name" value="Tetratricopeptide repeat domain"/>
    <property type="match status" value="1"/>
</dbReference>
<evidence type="ECO:0000256" key="1">
    <source>
        <dbReference type="SAM" id="MobiDB-lite"/>
    </source>
</evidence>
<dbReference type="Proteomes" id="UP001610563">
    <property type="component" value="Unassembled WGS sequence"/>
</dbReference>
<sequence length="1012" mass="115527">MSRPPLRVIMLSRDSLRGLLDEHSLAWVDEVEVGNNQNKDDLHGYVAEKLQKTKLFRGSPEFQQEIVKEISREAEGLWEWANLVIKSVLRCRTKEQIRKGIKTMPRGISAMLTQELQRLGRELSVADDVSGGEESEGEGATQINQLNIVLSFVTLAQKPLTVRQLELILEIIFEAEVLNLEDDLRTLYSSLFLLRPNKDNDDDAANVVVLRHSSFYEFFRSREHSGPVGVEVDQAQVNFLYVLFYVLSEKRTPTSDKSTRTLWEYAQSFLPTHLKEAIPDKAGKFHVKISALLHDLFTKEECRQWLVESTYIRAFTQYCFYATSFMTDLGYFWLDVTDCELINKRAEMILIWLLPETKKAFEEHAQASAIASDVCPFAVLFSYMAEYSLRLWLEPQEIATSDGSPAVAPLLLIFYDNMVKEYSKDIDSRDHEMTFTARGPASAPEIITIAERLGQEQTPLWHARVAQGLLLNGNYAVAQERFQTTLAEQEKTPSFDPPSLSVIHRDFSRACTEIGRHAEALKHHEISESLVPEGDKPDEPFADAIDRLLNAARLKHRAKRTEDAVATANEAWDSALKQNNWWATDFESFFKIFLELHQPQRLRPVFDRAAQYYGAENTGQHEPKDFADFIFKQLSYLPRTIYQVLQFVLTPDDSDHLDRVAFIMEQIETLDWRREDIPVYKYVVANVLFTKGRVDAGLDAWCQVLTGTGDDAESRWVYPQARAIGQLVTVCLERPDIYPSGRCPLALSSEVQIDEACLIISAWLRKHGDVKNAIEVLRGRVKRCIELLSDDDVSNDADAFQTLFRTFVADPDSDGDREAALYWIKLSNEAHLVMYNSIIQSGSGNEDPGKQGSEPLADDEAVGRDDDGDPEELNAWVLDDDLRECTNCRSSIAHIHFWYFCHSCPLTTLCRRCYRELKPGSPPPGSLGTCLSEHEFYYTRGFIRPSDMVGAGMVPVVSAEGEKQVIWVEDWKDRLAEKWKTKDFEFEGGFSAWCMRVLPEPQRTRWAAFFQT</sequence>
<dbReference type="PANTHER" id="PTHR10039:SF17">
    <property type="entry name" value="FUNGAL STAND N-TERMINAL GOODBYE DOMAIN-CONTAINING PROTEIN-RELATED"/>
    <property type="match status" value="1"/>
</dbReference>
<proteinExistence type="predicted"/>
<reference evidence="2 3" key="1">
    <citation type="submission" date="2024-07" db="EMBL/GenBank/DDBJ databases">
        <title>Section-level genome sequencing and comparative genomics of Aspergillus sections Usti and Cavernicolus.</title>
        <authorList>
            <consortium name="Lawrence Berkeley National Laboratory"/>
            <person name="Nybo J.L."/>
            <person name="Vesth T.C."/>
            <person name="Theobald S."/>
            <person name="Frisvad J.C."/>
            <person name="Larsen T.O."/>
            <person name="Kjaerboelling I."/>
            <person name="Rothschild-Mancinelli K."/>
            <person name="Lyhne E.K."/>
            <person name="Kogle M.E."/>
            <person name="Barry K."/>
            <person name="Clum A."/>
            <person name="Na H."/>
            <person name="Ledsgaard L."/>
            <person name="Lin J."/>
            <person name="Lipzen A."/>
            <person name="Kuo A."/>
            <person name="Riley R."/>
            <person name="Mondo S."/>
            <person name="Labutti K."/>
            <person name="Haridas S."/>
            <person name="Pangalinan J."/>
            <person name="Salamov A.A."/>
            <person name="Simmons B.A."/>
            <person name="Magnuson J.K."/>
            <person name="Chen J."/>
            <person name="Drula E."/>
            <person name="Henrissat B."/>
            <person name="Wiebenga A."/>
            <person name="Lubbers R.J."/>
            <person name="Gomes A.C."/>
            <person name="Makela M.R."/>
            <person name="Stajich J."/>
            <person name="Grigoriev I.V."/>
            <person name="Mortensen U.H."/>
            <person name="De Vries R.P."/>
            <person name="Baker S.E."/>
            <person name="Andersen M.R."/>
        </authorList>
    </citation>
    <scope>NUCLEOTIDE SEQUENCE [LARGE SCALE GENOMIC DNA]</scope>
    <source>
        <strain evidence="2 3">CBS 209.92</strain>
    </source>
</reference>
<dbReference type="PANTHER" id="PTHR10039">
    <property type="entry name" value="AMELOGENIN"/>
    <property type="match status" value="1"/>
</dbReference>
<accession>A0ABR4G688</accession>
<name>A0ABR4G688_9EURO</name>
<dbReference type="InterPro" id="IPR011990">
    <property type="entry name" value="TPR-like_helical_dom_sf"/>
</dbReference>